<name>A0A5C1A7I1_9BACT</name>
<evidence type="ECO:0000256" key="2">
    <source>
        <dbReference type="ARBA" id="ARBA00022801"/>
    </source>
</evidence>
<keyword evidence="1" id="KW-0547">Nucleotide-binding</keyword>
<feature type="domain" description="Helicase ATP-binding" evidence="5">
    <location>
        <begin position="93"/>
        <end position="237"/>
    </location>
</feature>
<dbReference type="PROSITE" id="PS51194">
    <property type="entry name" value="HELICASE_CTER"/>
    <property type="match status" value="1"/>
</dbReference>
<dbReference type="InterPro" id="IPR006935">
    <property type="entry name" value="Helicase/UvrB_N"/>
</dbReference>
<evidence type="ECO:0000256" key="1">
    <source>
        <dbReference type="ARBA" id="ARBA00022741"/>
    </source>
</evidence>
<dbReference type="GO" id="GO:0003677">
    <property type="term" value="F:DNA binding"/>
    <property type="evidence" value="ECO:0007669"/>
    <property type="project" value="InterPro"/>
</dbReference>
<dbReference type="SMART" id="SM00490">
    <property type="entry name" value="HELICc"/>
    <property type="match status" value="1"/>
</dbReference>
<dbReference type="InterPro" id="IPR027417">
    <property type="entry name" value="P-loop_NTPase"/>
</dbReference>
<keyword evidence="4" id="KW-0067">ATP-binding</keyword>
<evidence type="ECO:0000256" key="4">
    <source>
        <dbReference type="ARBA" id="ARBA00022840"/>
    </source>
</evidence>
<dbReference type="InterPro" id="IPR014001">
    <property type="entry name" value="Helicase_ATP-bd"/>
</dbReference>
<gene>
    <name evidence="7" type="ORF">PX52LOC_00041</name>
</gene>
<dbReference type="EMBL" id="CP042425">
    <property type="protein sequence ID" value="QEL13188.1"/>
    <property type="molecule type" value="Genomic_DNA"/>
</dbReference>
<dbReference type="AlphaFoldDB" id="A0A5C1A7I1"/>
<organism evidence="7 8">
    <name type="scientific">Limnoglobus roseus</name>
    <dbReference type="NCBI Taxonomy" id="2598579"/>
    <lineage>
        <taxon>Bacteria</taxon>
        <taxon>Pseudomonadati</taxon>
        <taxon>Planctomycetota</taxon>
        <taxon>Planctomycetia</taxon>
        <taxon>Gemmatales</taxon>
        <taxon>Gemmataceae</taxon>
        <taxon>Limnoglobus</taxon>
    </lineage>
</organism>
<dbReference type="InterPro" id="IPR001650">
    <property type="entry name" value="Helicase_C-like"/>
</dbReference>
<dbReference type="SMART" id="SM00487">
    <property type="entry name" value="DEXDc"/>
    <property type="match status" value="1"/>
</dbReference>
<dbReference type="PROSITE" id="PS51192">
    <property type="entry name" value="HELICASE_ATP_BIND_1"/>
    <property type="match status" value="1"/>
</dbReference>
<dbReference type="GO" id="GO:0005524">
    <property type="term" value="F:ATP binding"/>
    <property type="evidence" value="ECO:0007669"/>
    <property type="project" value="UniProtKB-KW"/>
</dbReference>
<dbReference type="Pfam" id="PF04851">
    <property type="entry name" value="ResIII"/>
    <property type="match status" value="1"/>
</dbReference>
<dbReference type="Pfam" id="PF00271">
    <property type="entry name" value="Helicase_C"/>
    <property type="match status" value="1"/>
</dbReference>
<dbReference type="KEGG" id="lrs:PX52LOC_00041"/>
<proteinExistence type="predicted"/>
<evidence type="ECO:0000313" key="8">
    <source>
        <dbReference type="Proteomes" id="UP000324974"/>
    </source>
</evidence>
<dbReference type="InterPro" id="IPR050615">
    <property type="entry name" value="ATP-dep_DNA_Helicase"/>
</dbReference>
<keyword evidence="8" id="KW-1185">Reference proteome</keyword>
<evidence type="ECO:0000259" key="5">
    <source>
        <dbReference type="PROSITE" id="PS51192"/>
    </source>
</evidence>
<dbReference type="RefSeq" id="WP_149108176.1">
    <property type="nucleotide sequence ID" value="NZ_CP042425.1"/>
</dbReference>
<dbReference type="Gene3D" id="3.40.1170.30">
    <property type="match status" value="1"/>
</dbReference>
<dbReference type="GO" id="GO:0004386">
    <property type="term" value="F:helicase activity"/>
    <property type="evidence" value="ECO:0007669"/>
    <property type="project" value="UniProtKB-KW"/>
</dbReference>
<accession>A0A5C1A7I1</accession>
<dbReference type="GO" id="GO:0016787">
    <property type="term" value="F:hydrolase activity"/>
    <property type="evidence" value="ECO:0007669"/>
    <property type="project" value="UniProtKB-KW"/>
</dbReference>
<dbReference type="Gene3D" id="3.40.50.300">
    <property type="entry name" value="P-loop containing nucleotide triphosphate hydrolases"/>
    <property type="match status" value="2"/>
</dbReference>
<evidence type="ECO:0000256" key="3">
    <source>
        <dbReference type="ARBA" id="ARBA00022806"/>
    </source>
</evidence>
<dbReference type="PANTHER" id="PTHR11274">
    <property type="entry name" value="RAD25/XP-B DNA REPAIR HELICASE"/>
    <property type="match status" value="1"/>
</dbReference>
<dbReference type="Proteomes" id="UP000324974">
    <property type="component" value="Chromosome"/>
</dbReference>
<dbReference type="Gene3D" id="6.10.140.1180">
    <property type="match status" value="1"/>
</dbReference>
<evidence type="ECO:0000259" key="6">
    <source>
        <dbReference type="PROSITE" id="PS51194"/>
    </source>
</evidence>
<keyword evidence="3 7" id="KW-0347">Helicase</keyword>
<feature type="domain" description="Helicase C-terminal" evidence="6">
    <location>
        <begin position="330"/>
        <end position="461"/>
    </location>
</feature>
<sequence length="461" mass="51805">MADTPITLQSDRGTVLLTDGPPGYDFTQLPGVLFDPRTSTYRAQGRHYRAVIEHLVREKIPFTDSARGWENKDAGWKLKVDWPPHWYQTEALDTWVKTGRRGLVILPTGTGKTFLGALVIQKVSRPTIVVVPTLDLLRQWVGQLADFFGVEVGAVGGGDYFFKPLTVITYDSARIHAERWANKFGLLIYDEVHHLPGPSYAETAIAALAPFRLGLTATPERADGGETIYPELVGPIAYRREITELSGDFLAEYQAKRVLIDLTEEEAETYKSSREVYRQFVADRGISFGSQSGWQRFIFEASRSPEGWKAMRAYRQQKEIERAASGKLAMLEKLMLQHVGERIIVFTADNATVYKIARKYLVPPITHQTKVKERKQILERINSGEYTVVVTSQVLNEGVDVPAASVGIVLSGTGSTRENVQRLGRILRKYKGKQAVLYEVVARGTAEEFTSDRRRQHGAFQ</sequence>
<dbReference type="CDD" id="cd17926">
    <property type="entry name" value="DEXHc_RE"/>
    <property type="match status" value="1"/>
</dbReference>
<dbReference type="Pfam" id="PF18458">
    <property type="entry name" value="XPB_DRD"/>
    <property type="match status" value="1"/>
</dbReference>
<reference evidence="8" key="1">
    <citation type="submission" date="2019-08" db="EMBL/GenBank/DDBJ databases">
        <title>Limnoglobus roseus gen. nov., sp. nov., a novel freshwater planctomycete with a giant genome from the family Gemmataceae.</title>
        <authorList>
            <person name="Kulichevskaya I.S."/>
            <person name="Naumoff D.G."/>
            <person name="Miroshnikov K."/>
            <person name="Ivanova A."/>
            <person name="Philippov D.A."/>
            <person name="Hakobyan A."/>
            <person name="Rijpstra I.C."/>
            <person name="Sinninghe Damste J.S."/>
            <person name="Liesack W."/>
            <person name="Dedysh S.N."/>
        </authorList>
    </citation>
    <scope>NUCLEOTIDE SEQUENCE [LARGE SCALE GENOMIC DNA]</scope>
    <source>
        <strain evidence="8">PX52</strain>
    </source>
</reference>
<dbReference type="PANTHER" id="PTHR11274:SF0">
    <property type="entry name" value="GENERAL TRANSCRIPTION AND DNA REPAIR FACTOR IIH HELICASE SUBUNIT XPB"/>
    <property type="match status" value="1"/>
</dbReference>
<dbReference type="OrthoDB" id="9807155at2"/>
<evidence type="ECO:0000313" key="7">
    <source>
        <dbReference type="EMBL" id="QEL13188.1"/>
    </source>
</evidence>
<protein>
    <submittedName>
        <fullName evidence="7">ATP-dependent helicase</fullName>
    </submittedName>
</protein>
<dbReference type="SUPFAM" id="SSF52540">
    <property type="entry name" value="P-loop containing nucleoside triphosphate hydrolases"/>
    <property type="match status" value="2"/>
</dbReference>
<dbReference type="InterPro" id="IPR040699">
    <property type="entry name" value="XPB_DRD"/>
</dbReference>
<keyword evidence="2" id="KW-0378">Hydrolase</keyword>